<dbReference type="InterPro" id="IPR005754">
    <property type="entry name" value="Sortase"/>
</dbReference>
<gene>
    <name evidence="5" type="ORF">CG405_00385</name>
    <name evidence="4" type="ORF">QP355_03685</name>
</gene>
<dbReference type="NCBIfam" id="TIGR01076">
    <property type="entry name" value="sortase_fam"/>
    <property type="match status" value="1"/>
</dbReference>
<dbReference type="InterPro" id="IPR042003">
    <property type="entry name" value="Sortase_E"/>
</dbReference>
<reference evidence="5 6" key="1">
    <citation type="submission" date="2017-07" db="EMBL/GenBank/DDBJ databases">
        <title>A comparative genomics approach to explaining the enigmatic role of Gardnerella vaginalis in the vaginal microbiome.</title>
        <authorList>
            <person name="Vancuren S.J."/>
            <person name="Hill J.E."/>
        </authorList>
    </citation>
    <scope>NUCLEOTIDE SEQUENCE [LARGE SCALE GENOMIC DNA]</scope>
    <source>
        <strain evidence="5 6">WP023</strain>
    </source>
</reference>
<dbReference type="Proteomes" id="UP001238969">
    <property type="component" value="Unassembled WGS sequence"/>
</dbReference>
<evidence type="ECO:0000313" key="5">
    <source>
        <dbReference type="EMBL" id="RFT30412.1"/>
    </source>
</evidence>
<name>A0A0J8FCJ8_GARVA</name>
<dbReference type="EMBL" id="JASOLZ010000004">
    <property type="protein sequence ID" value="MDK6861741.1"/>
    <property type="molecule type" value="Genomic_DNA"/>
</dbReference>
<dbReference type="EMBL" id="NNRU01000001">
    <property type="protein sequence ID" value="RFT30412.1"/>
    <property type="molecule type" value="Genomic_DNA"/>
</dbReference>
<evidence type="ECO:0000256" key="2">
    <source>
        <dbReference type="PIRSR" id="PIRSR605754-1"/>
    </source>
</evidence>
<keyword evidence="3" id="KW-0472">Membrane</keyword>
<dbReference type="RefSeq" id="WP_004114002.1">
    <property type="nucleotide sequence ID" value="NZ_CP033836.1"/>
</dbReference>
<dbReference type="Pfam" id="PF04203">
    <property type="entry name" value="Sortase"/>
    <property type="match status" value="1"/>
</dbReference>
<reference evidence="4 7" key="2">
    <citation type="submission" date="2023-05" db="EMBL/GenBank/DDBJ databases">
        <title>Cataloging the Phylogenetic Diversity of Human Bladder Bacteria.</title>
        <authorList>
            <person name="Du J."/>
        </authorList>
    </citation>
    <scope>NUCLEOTIDE SEQUENCE [LARGE SCALE GENOMIC DNA]</scope>
    <source>
        <strain evidence="4 7">UMB6972</strain>
    </source>
</reference>
<evidence type="ECO:0000313" key="7">
    <source>
        <dbReference type="Proteomes" id="UP001238969"/>
    </source>
</evidence>
<keyword evidence="3" id="KW-0812">Transmembrane</keyword>
<dbReference type="GeneID" id="45576128"/>
<comment type="caution">
    <text evidence="5">The sequence shown here is derived from an EMBL/GenBank/DDBJ whole genome shotgun (WGS) entry which is preliminary data.</text>
</comment>
<evidence type="ECO:0000313" key="6">
    <source>
        <dbReference type="Proteomes" id="UP000258379"/>
    </source>
</evidence>
<keyword evidence="3" id="KW-1133">Transmembrane helix</keyword>
<dbReference type="Gene3D" id="2.40.260.10">
    <property type="entry name" value="Sortase"/>
    <property type="match status" value="1"/>
</dbReference>
<evidence type="ECO:0000256" key="3">
    <source>
        <dbReference type="SAM" id="Phobius"/>
    </source>
</evidence>
<organism evidence="5 6">
    <name type="scientific">Gardnerella vaginalis</name>
    <dbReference type="NCBI Taxonomy" id="2702"/>
    <lineage>
        <taxon>Bacteria</taxon>
        <taxon>Bacillati</taxon>
        <taxon>Actinomycetota</taxon>
        <taxon>Actinomycetes</taxon>
        <taxon>Bifidobacteriales</taxon>
        <taxon>Bifidobacteriaceae</taxon>
        <taxon>Gardnerella</taxon>
    </lineage>
</organism>
<feature type="active site" description="Acyl-thioester intermediate" evidence="2">
    <location>
        <position position="216"/>
    </location>
</feature>
<keyword evidence="1" id="KW-0378">Hydrolase</keyword>
<evidence type="ECO:0000256" key="1">
    <source>
        <dbReference type="ARBA" id="ARBA00022801"/>
    </source>
</evidence>
<dbReference type="AlphaFoldDB" id="A0A0J8FCJ8"/>
<feature type="transmembrane region" description="Helical" evidence="3">
    <location>
        <begin position="273"/>
        <end position="295"/>
    </location>
</feature>
<sequence>MKRSNNMHERSETKHGKTSIIWQAVGVVGELLISFAVICALYIVWQMWWTGAQAEHIQVETRQSVSWTNPAAGPKTKIALPQVDNPPKLQGVKHGDLLARIYIPRFGDQWERNVIEGVDMEILNRRGLGHYPKTELPGEIGNITIIGHRNGYGQPLADVDRFQKGDSIILRTKDYWFVYKYITHKIVRPEQVEVLDPDPINHSKEPKKRMITIITCEPKFSTPKFRFVSFGELDYWAKVSDGIPKELSTLDENGKVKFVNNEQQSLISHLDSLVPLMIGALIVYLIIFAAGAIAWQWPLRREIKAGLKPKPEFSIFGGLMRLQPGILPVRLILSLIIYLICIMILMQWVYPFVSANIPFLREMSAYTATPY</sequence>
<feature type="transmembrane region" description="Helical" evidence="3">
    <location>
        <begin position="329"/>
        <end position="350"/>
    </location>
</feature>
<feature type="active site" description="Proton donor/acceptor" evidence="2">
    <location>
        <position position="148"/>
    </location>
</feature>
<dbReference type="GO" id="GO:0016787">
    <property type="term" value="F:hydrolase activity"/>
    <property type="evidence" value="ECO:0007669"/>
    <property type="project" value="UniProtKB-KW"/>
</dbReference>
<dbReference type="InterPro" id="IPR023365">
    <property type="entry name" value="Sortase_dom-sf"/>
</dbReference>
<dbReference type="CDD" id="cd05830">
    <property type="entry name" value="Sortase_E"/>
    <property type="match status" value="1"/>
</dbReference>
<dbReference type="NCBIfam" id="NF033747">
    <property type="entry name" value="class_E_sortase"/>
    <property type="match status" value="1"/>
</dbReference>
<accession>A0A0J8FCJ8</accession>
<proteinExistence type="predicted"/>
<dbReference type="InterPro" id="IPR053465">
    <property type="entry name" value="Sortase_Class_E"/>
</dbReference>
<feature type="transmembrane region" description="Helical" evidence="3">
    <location>
        <begin position="20"/>
        <end position="45"/>
    </location>
</feature>
<dbReference type="SUPFAM" id="SSF63817">
    <property type="entry name" value="Sortase"/>
    <property type="match status" value="1"/>
</dbReference>
<dbReference type="Proteomes" id="UP000258379">
    <property type="component" value="Unassembled WGS sequence"/>
</dbReference>
<dbReference type="OMA" id="MRHGRHN"/>
<evidence type="ECO:0000313" key="4">
    <source>
        <dbReference type="EMBL" id="MDK6861741.1"/>
    </source>
</evidence>
<protein>
    <submittedName>
        <fullName evidence="5">Class E sortase</fullName>
    </submittedName>
</protein>